<reference evidence="2" key="1">
    <citation type="submission" date="2018-03" db="EMBL/GenBank/DDBJ databases">
        <authorList>
            <person name="Guldener U."/>
        </authorList>
    </citation>
    <scope>NUCLEOTIDE SEQUENCE</scope>
</reference>
<feature type="region of interest" description="Disordered" evidence="1">
    <location>
        <begin position="1"/>
        <end position="25"/>
    </location>
</feature>
<sequence length="604" mass="64987">MASASDREEKTEEKEAGEKKMCLPATQDKDMSVAGIIGSALTSAADVIETRALPPSRHHRQFEARLSDGSVLLLSLPLPLMVKLLRSERAASVSAEAAILAWIGNLNDHNHDHHHDHHHDNGNEDNEEDDDDDEDKDDDSGNDDEDNDDGSLSTPVIGPGSDVYPPAEGDPQQPQREQRLLATNRSTKTARSRVASQSTVSRSDIEFIPALVAHRRAQSPTGPEFNVMRPPRGSPLAGLSPPLTPSGRRAVNFQNGRLLRRLSEIRSPSGMFGPALGVLGRRAPSPPSRGAGPPGGGGSASARAWEPGGSSTWATAFAALLEGVLRDGEDMRVTLPYSTIRQHFWRLEHLLCAVTNACLVVVDAGEDDNTLVVRKAVSEPAVSNAGGSSRRLDGRASHGTTAEMTKNDTNNDNDMATKGKGDGNSSGQDDEKKSAPVTQDLEQVSSEAPDAQIIYSSVYGEEEVVVTGMRDWSNCIFGDPLFATAFHRGANEGLWSGFTTPADGEERPGYDPVEDGANAETRMALYECYHTIARVVREYYRPGKDNTKRELAARKALAGVLARLDRIPDKSTRRRRPSGEMSPAKRYKTDDDGGGSSNGGDGCA</sequence>
<feature type="compositionally biased region" description="Polar residues" evidence="1">
    <location>
        <begin position="436"/>
        <end position="446"/>
    </location>
</feature>
<accession>A0AAE8MV74</accession>
<feature type="region of interest" description="Disordered" evidence="1">
    <location>
        <begin position="113"/>
        <end position="201"/>
    </location>
</feature>
<keyword evidence="3" id="KW-1185">Reference proteome</keyword>
<feature type="compositionally biased region" description="Polar residues" evidence="1">
    <location>
        <begin position="181"/>
        <end position="201"/>
    </location>
</feature>
<feature type="region of interest" description="Disordered" evidence="1">
    <location>
        <begin position="380"/>
        <end position="448"/>
    </location>
</feature>
<feature type="compositionally biased region" description="Low complexity" evidence="1">
    <location>
        <begin position="280"/>
        <end position="291"/>
    </location>
</feature>
<dbReference type="AlphaFoldDB" id="A0AAE8MV74"/>
<feature type="region of interest" description="Disordered" evidence="1">
    <location>
        <begin position="280"/>
        <end position="306"/>
    </location>
</feature>
<protein>
    <submittedName>
        <fullName evidence="2">Uncharacterized protein</fullName>
    </submittedName>
</protein>
<feature type="compositionally biased region" description="Acidic residues" evidence="1">
    <location>
        <begin position="123"/>
        <end position="149"/>
    </location>
</feature>
<feature type="compositionally biased region" description="Gly residues" evidence="1">
    <location>
        <begin position="594"/>
        <end position="604"/>
    </location>
</feature>
<name>A0AAE8MV74_9PEZI</name>
<dbReference type="Proteomes" id="UP001187682">
    <property type="component" value="Unassembled WGS sequence"/>
</dbReference>
<organism evidence="2 3">
    <name type="scientific">Cephalotrichum gorgonifer</name>
    <dbReference type="NCBI Taxonomy" id="2041049"/>
    <lineage>
        <taxon>Eukaryota</taxon>
        <taxon>Fungi</taxon>
        <taxon>Dikarya</taxon>
        <taxon>Ascomycota</taxon>
        <taxon>Pezizomycotina</taxon>
        <taxon>Sordariomycetes</taxon>
        <taxon>Hypocreomycetidae</taxon>
        <taxon>Microascales</taxon>
        <taxon>Microascaceae</taxon>
        <taxon>Cephalotrichum</taxon>
    </lineage>
</organism>
<gene>
    <name evidence="2" type="ORF">DNG_04003</name>
</gene>
<evidence type="ECO:0000313" key="2">
    <source>
        <dbReference type="EMBL" id="SPO01327.1"/>
    </source>
</evidence>
<feature type="region of interest" description="Disordered" evidence="1">
    <location>
        <begin position="565"/>
        <end position="604"/>
    </location>
</feature>
<comment type="caution">
    <text evidence="2">The sequence shown here is derived from an EMBL/GenBank/DDBJ whole genome shotgun (WGS) entry which is preliminary data.</text>
</comment>
<proteinExistence type="predicted"/>
<evidence type="ECO:0000256" key="1">
    <source>
        <dbReference type="SAM" id="MobiDB-lite"/>
    </source>
</evidence>
<feature type="compositionally biased region" description="Basic and acidic residues" evidence="1">
    <location>
        <begin position="113"/>
        <end position="122"/>
    </location>
</feature>
<evidence type="ECO:0000313" key="3">
    <source>
        <dbReference type="Proteomes" id="UP001187682"/>
    </source>
</evidence>
<dbReference type="EMBL" id="ONZQ02000005">
    <property type="protein sequence ID" value="SPO01327.1"/>
    <property type="molecule type" value="Genomic_DNA"/>
</dbReference>